<evidence type="ECO:0000259" key="8">
    <source>
        <dbReference type="Pfam" id="PF21505"/>
    </source>
</evidence>
<dbReference type="GO" id="GO:0030234">
    <property type="term" value="F:enzyme regulator activity"/>
    <property type="evidence" value="ECO:0007669"/>
    <property type="project" value="UniProtKB-UniRule"/>
</dbReference>
<evidence type="ECO:0000313" key="9">
    <source>
        <dbReference type="EnsemblMetazoa" id="XP_008207422"/>
    </source>
</evidence>
<dbReference type="AlphaFoldDB" id="A0A7M7LUF2"/>
<dbReference type="GO" id="GO:0042176">
    <property type="term" value="P:regulation of protein catabolic process"/>
    <property type="evidence" value="ECO:0007669"/>
    <property type="project" value="UniProtKB-UniRule"/>
</dbReference>
<dbReference type="PANTHER" id="PTHR10943:SF2">
    <property type="entry name" value="26S PROTEASOME NON-ATPASE REGULATORY SUBUNIT 1"/>
    <property type="match status" value="1"/>
</dbReference>
<dbReference type="GO" id="GO:0043161">
    <property type="term" value="P:proteasome-mediated ubiquitin-dependent protein catabolic process"/>
    <property type="evidence" value="ECO:0007669"/>
    <property type="project" value="TreeGrafter"/>
</dbReference>
<dbReference type="Proteomes" id="UP000002358">
    <property type="component" value="Chromosome 5"/>
</dbReference>
<feature type="region of interest" description="Disordered" evidence="6">
    <location>
        <begin position="303"/>
        <end position="334"/>
    </location>
</feature>
<keyword evidence="4 5" id="KW-0647">Proteasome</keyword>
<dbReference type="GO" id="GO:0005634">
    <property type="term" value="C:nucleus"/>
    <property type="evidence" value="ECO:0007669"/>
    <property type="project" value="TreeGrafter"/>
</dbReference>
<dbReference type="Pfam" id="PF13646">
    <property type="entry name" value="HEAT_2"/>
    <property type="match status" value="1"/>
</dbReference>
<keyword evidence="3" id="KW-0677">Repeat</keyword>
<protein>
    <recommendedName>
        <fullName evidence="2 5">26S proteasome non-ATPase regulatory subunit 1</fullName>
    </recommendedName>
</protein>
<dbReference type="InterPro" id="IPR016024">
    <property type="entry name" value="ARM-type_fold"/>
</dbReference>
<dbReference type="EnsemblMetazoa" id="XM_008209200">
    <property type="protein sequence ID" value="XP_008207422"/>
    <property type="gene ID" value="LOC100114985"/>
</dbReference>
<comment type="subunit">
    <text evidence="5">Component of the 19S proteasome regulatory particle complex. The 26S proteasome consists of a 20S core particle (CP) and two 19S regulatory subunits (RP).</text>
</comment>
<evidence type="ECO:0000256" key="4">
    <source>
        <dbReference type="ARBA" id="ARBA00022942"/>
    </source>
</evidence>
<gene>
    <name evidence="9" type="primary">100114985</name>
</gene>
<dbReference type="FunFam" id="1.25.10.10:FF:000017">
    <property type="entry name" value="26S proteasome non-ATPase regulatory subunit 1"/>
    <property type="match status" value="1"/>
</dbReference>
<evidence type="ECO:0000259" key="7">
    <source>
        <dbReference type="Pfam" id="PF18004"/>
    </source>
</evidence>
<dbReference type="FunCoup" id="A0A7M7LUF2">
    <property type="interactions" value="2074"/>
</dbReference>
<feature type="domain" description="26S proteasome regulatory subunit RPN2 C-terminal" evidence="7">
    <location>
        <begin position="804"/>
        <end position="981"/>
    </location>
</feature>
<dbReference type="InterPro" id="IPR002015">
    <property type="entry name" value="Proteasome/cyclosome_rpt"/>
</dbReference>
<sequence length="1008" mass="111740">MNITSAAGIISLLDEPMPELKVFALKKLDMIVDEFWPEISEAITKIEILHEDRNFNHHELAALVASKVYYHLGSFEDSLTYALGAGELFDVNARNEYVDTTIAKCIDFYTQQRVLEVEKKLPANHKGIDPRLEGIVNRMFQRCLDDNQYRQALGLALETRRMDIFEAAIMQSDDVSGMLSYAFQVVMSLIQNRGFRNTVLRCLVGLYKNLTTPDYVSMCQCLIFLDDALAVAELLDRLSKGSQDCTLMAYQIAFDLYESATQQFLGRVLQALRATAPIPGALMVKAIVKPTSTPITSQENVEVPVEAADNSTTDSKKVEKKEERSVESLNAEEREQQNRVDALSKILGGEISIDLHLQFLIRSNHTDMLILKNTKDAIRVSICHTATVIANAFMHSGTTSDQFLRDNLEWLARATNWAKLTATASLGVIHRGHEQEALALMQSYLPRDTGAGAGYSEGGGLYALGLIHANHGAAITDYLLGQLKDAQNEMVRHGGCLGLGLAAMGSHRQDVYEQLKFNLYQDDAVTGEAAGIAMGMVMLGSKQSQAIEDMVAYAQETQHEKILRGLAVGIAFTMYGRLEEADPLVSSLSADKDPILRRSGMYTLAMAYCGTGNNQAIRKLLHVAVSDVNDDVRRAAVTGLGFLLFRSPEQCPSVVSLLAESYNPHVRYGAAMALGIACAGTGLKEAISLLDPMTNDPVNFVRQGALIASAMILIQQTEATCPRVKDFRALYAKVIIDKHEDHMAKFGAILAQGIIDAGGRNVTVSLQSRTGHTNMLAVVGALVFTQYWYWYPLAHCLALAFTPTCLIALNAQLKMPKLELKSNAKPSTYAYPAPLEEKKREEREKVTTAVLSIAARARRRESERRARDSHEKMDVDPPTASESKDTVEVKDEKKPKEKDEKDSKDKKKEDGADKNEKEKEREKKEVEPSYEILQNPARVLRQQLKVLTLVEDSVYKPVKDLQIGGIVMVKHAQADKEEELVEPVAAFGPKPDEEKETEAPEPFEFNEE</sequence>
<feature type="compositionally biased region" description="Acidic residues" evidence="6">
    <location>
        <begin position="994"/>
        <end position="1008"/>
    </location>
</feature>
<comment type="similarity">
    <text evidence="1 5">Belongs to the proteasome subunit S1 family.</text>
</comment>
<dbReference type="InterPro" id="IPR048570">
    <property type="entry name" value="PSMD1_RPN2_N"/>
</dbReference>
<dbReference type="KEGG" id="nvi:100114985"/>
<dbReference type="OrthoDB" id="261572at2759"/>
<dbReference type="InterPro" id="IPR016642">
    <property type="entry name" value="26S_Psome_Rpn2"/>
</dbReference>
<evidence type="ECO:0000256" key="2">
    <source>
        <dbReference type="ARBA" id="ARBA00014929"/>
    </source>
</evidence>
<keyword evidence="10" id="KW-1185">Reference proteome</keyword>
<evidence type="ECO:0000256" key="3">
    <source>
        <dbReference type="ARBA" id="ARBA00022737"/>
    </source>
</evidence>
<dbReference type="OMA" id="IMFGRQE"/>
<organism evidence="9 10">
    <name type="scientific">Nasonia vitripennis</name>
    <name type="common">Parasitic wasp</name>
    <dbReference type="NCBI Taxonomy" id="7425"/>
    <lineage>
        <taxon>Eukaryota</taxon>
        <taxon>Metazoa</taxon>
        <taxon>Ecdysozoa</taxon>
        <taxon>Arthropoda</taxon>
        <taxon>Hexapoda</taxon>
        <taxon>Insecta</taxon>
        <taxon>Pterygota</taxon>
        <taxon>Neoptera</taxon>
        <taxon>Endopterygota</taxon>
        <taxon>Hymenoptera</taxon>
        <taxon>Apocrita</taxon>
        <taxon>Proctotrupomorpha</taxon>
        <taxon>Chalcidoidea</taxon>
        <taxon>Pteromalidae</taxon>
        <taxon>Pteromalinae</taxon>
        <taxon>Nasonia</taxon>
    </lineage>
</organism>
<evidence type="ECO:0000313" key="10">
    <source>
        <dbReference type="Proteomes" id="UP000002358"/>
    </source>
</evidence>
<dbReference type="Pfam" id="PF01851">
    <property type="entry name" value="PC_rep"/>
    <property type="match status" value="2"/>
</dbReference>
<proteinExistence type="inferred from homology"/>
<dbReference type="SUPFAM" id="SSF48371">
    <property type="entry name" value="ARM repeat"/>
    <property type="match status" value="1"/>
</dbReference>
<dbReference type="InterPro" id="IPR040623">
    <property type="entry name" value="RPN2_C"/>
</dbReference>
<dbReference type="Pfam" id="PF21505">
    <property type="entry name" value="RPN2_N"/>
    <property type="match status" value="1"/>
</dbReference>
<dbReference type="Pfam" id="PF18004">
    <property type="entry name" value="RPN2_C"/>
    <property type="match status" value="1"/>
</dbReference>
<evidence type="ECO:0000256" key="6">
    <source>
        <dbReference type="SAM" id="MobiDB-lite"/>
    </source>
</evidence>
<name>A0A7M7LUF2_NASVI</name>
<feature type="compositionally biased region" description="Basic and acidic residues" evidence="6">
    <location>
        <begin position="882"/>
        <end position="927"/>
    </location>
</feature>
<feature type="compositionally biased region" description="Basic and acidic residues" evidence="6">
    <location>
        <begin position="314"/>
        <end position="334"/>
    </location>
</feature>
<dbReference type="InterPro" id="IPR011989">
    <property type="entry name" value="ARM-like"/>
</dbReference>
<accession>A0A7M7LUF2</accession>
<evidence type="ECO:0000256" key="1">
    <source>
        <dbReference type="ARBA" id="ARBA00006308"/>
    </source>
</evidence>
<feature type="compositionally biased region" description="Basic and acidic residues" evidence="6">
    <location>
        <begin position="860"/>
        <end position="875"/>
    </location>
</feature>
<evidence type="ECO:0000256" key="5">
    <source>
        <dbReference type="PIRNR" id="PIRNR015947"/>
    </source>
</evidence>
<dbReference type="PANTHER" id="PTHR10943">
    <property type="entry name" value="26S PROTEASOME NON-ATPASE REGULATORY SUBUNIT"/>
    <property type="match status" value="1"/>
</dbReference>
<feature type="region of interest" description="Disordered" evidence="6">
    <location>
        <begin position="857"/>
        <end position="929"/>
    </location>
</feature>
<dbReference type="InParanoid" id="A0A7M7LUF2"/>
<reference evidence="9" key="1">
    <citation type="submission" date="2021-01" db="UniProtKB">
        <authorList>
            <consortium name="EnsemblMetazoa"/>
        </authorList>
    </citation>
    <scope>IDENTIFICATION</scope>
</reference>
<dbReference type="SMR" id="A0A7M7LUF2"/>
<dbReference type="GO" id="GO:0008540">
    <property type="term" value="C:proteasome regulatory particle, base subcomplex"/>
    <property type="evidence" value="ECO:0007669"/>
    <property type="project" value="UniProtKB-UniRule"/>
</dbReference>
<feature type="domain" description="26S proteasome non-ATPase regulatory subunit 1/RPN2 N-terminal" evidence="8">
    <location>
        <begin position="4"/>
        <end position="275"/>
    </location>
</feature>
<dbReference type="GO" id="GO:0034515">
    <property type="term" value="C:proteasome storage granule"/>
    <property type="evidence" value="ECO:0007669"/>
    <property type="project" value="TreeGrafter"/>
</dbReference>
<feature type="region of interest" description="Disordered" evidence="6">
    <location>
        <begin position="984"/>
        <end position="1008"/>
    </location>
</feature>
<comment type="function">
    <text evidence="5">Component of the 26S proteasome, a multiprotein complex involved in the ATP-dependent degradation of ubiquitinated proteins. This complex plays a key role in the maintenance of protein homeostasis by removing misfolded or damaged proteins, which could impair cellular functions, and by removing proteins whose functions are no longer required. Therefore, the proteasome participates in numerous cellular processes, including cell cycle progression, apoptosis, or DNA damage repair.</text>
</comment>
<dbReference type="PIRSF" id="PIRSF015947">
    <property type="entry name" value="26S_Psome_Rpn2"/>
    <property type="match status" value="1"/>
</dbReference>
<dbReference type="Gene3D" id="1.25.10.10">
    <property type="entry name" value="Leucine-rich Repeat Variant"/>
    <property type="match status" value="1"/>
</dbReference>